<dbReference type="PANTHER" id="PTHR28676:SF1">
    <property type="entry name" value="ALK AND LTK LIGAND 1"/>
    <property type="match status" value="1"/>
</dbReference>
<dbReference type="GO" id="GO:0005576">
    <property type="term" value="C:extracellular region"/>
    <property type="evidence" value="ECO:0007669"/>
    <property type="project" value="UniProtKB-SubCell"/>
</dbReference>
<keyword evidence="3" id="KW-0732">Signal</keyword>
<evidence type="ECO:0000256" key="4">
    <source>
        <dbReference type="ARBA" id="ARBA00033741"/>
    </source>
</evidence>
<accession>A0A2D0QYG1</accession>
<keyword evidence="2" id="KW-0964">Secreted</keyword>
<name>A0A2D0QYG1_ICTPU</name>
<evidence type="ECO:0000313" key="6">
    <source>
        <dbReference type="RefSeq" id="XP_017322545.1"/>
    </source>
</evidence>
<dbReference type="GeneID" id="108265007"/>
<keyword evidence="5" id="KW-1185">Reference proteome</keyword>
<dbReference type="KEGG" id="ipu:108265007"/>
<dbReference type="OrthoDB" id="9807651at2759"/>
<evidence type="ECO:0000256" key="1">
    <source>
        <dbReference type="ARBA" id="ARBA00004613"/>
    </source>
</evidence>
<dbReference type="CTD" id="389658"/>
<comment type="similarity">
    <text evidence="4">Belongs to the ALKAL family.</text>
</comment>
<gene>
    <name evidence="6" type="primary">alkal1</name>
</gene>
<dbReference type="Proteomes" id="UP000221080">
    <property type="component" value="Chromosome 5"/>
</dbReference>
<organism evidence="5 6">
    <name type="scientific">Ictalurus punctatus</name>
    <name type="common">Channel catfish</name>
    <name type="synonym">Silurus punctatus</name>
    <dbReference type="NCBI Taxonomy" id="7998"/>
    <lineage>
        <taxon>Eukaryota</taxon>
        <taxon>Metazoa</taxon>
        <taxon>Chordata</taxon>
        <taxon>Craniata</taxon>
        <taxon>Vertebrata</taxon>
        <taxon>Euteleostomi</taxon>
        <taxon>Actinopterygii</taxon>
        <taxon>Neopterygii</taxon>
        <taxon>Teleostei</taxon>
        <taxon>Ostariophysi</taxon>
        <taxon>Siluriformes</taxon>
        <taxon>Ictaluridae</taxon>
        <taxon>Ictalurus</taxon>
    </lineage>
</organism>
<evidence type="ECO:0000256" key="2">
    <source>
        <dbReference type="ARBA" id="ARBA00022525"/>
    </source>
</evidence>
<dbReference type="GO" id="GO:0070378">
    <property type="term" value="P:positive regulation of ERK5 cascade"/>
    <property type="evidence" value="ECO:0007669"/>
    <property type="project" value="TreeGrafter"/>
</dbReference>
<dbReference type="AlphaFoldDB" id="A0A2D0QYG1"/>
<dbReference type="PANTHER" id="PTHR28676">
    <property type="entry name" value="ALK AND LTK LIGAND 2-RELATED"/>
    <property type="match status" value="1"/>
</dbReference>
<dbReference type="GO" id="GO:0070374">
    <property type="term" value="P:positive regulation of ERK1 and ERK2 cascade"/>
    <property type="evidence" value="ECO:0007669"/>
    <property type="project" value="TreeGrafter"/>
</dbReference>
<dbReference type="InterPro" id="IPR029364">
    <property type="entry name" value="ALKL1/2"/>
</dbReference>
<dbReference type="GO" id="GO:0030298">
    <property type="term" value="F:receptor signaling protein tyrosine kinase activator activity"/>
    <property type="evidence" value="ECO:0007669"/>
    <property type="project" value="InterPro"/>
</dbReference>
<proteinExistence type="inferred from homology"/>
<dbReference type="Pfam" id="PF15129">
    <property type="entry name" value="ALKL1_2"/>
    <property type="match status" value="1"/>
</dbReference>
<dbReference type="GO" id="GO:0030971">
    <property type="term" value="F:receptor tyrosine kinase binding"/>
    <property type="evidence" value="ECO:0007669"/>
    <property type="project" value="InterPro"/>
</dbReference>
<dbReference type="RefSeq" id="XP_017322545.1">
    <property type="nucleotide sequence ID" value="XM_017467056.3"/>
</dbReference>
<dbReference type="GO" id="GO:0005125">
    <property type="term" value="F:cytokine activity"/>
    <property type="evidence" value="ECO:0007669"/>
    <property type="project" value="UniProtKB-ARBA"/>
</dbReference>
<protein>
    <submittedName>
        <fullName evidence="6">ALK and LTK ligand 1 isoform X1</fullName>
    </submittedName>
</protein>
<reference evidence="6" key="2">
    <citation type="submission" date="2025-08" db="UniProtKB">
        <authorList>
            <consortium name="RefSeq"/>
        </authorList>
    </citation>
    <scope>IDENTIFICATION</scope>
    <source>
        <tissue evidence="6">Blood</tissue>
    </source>
</reference>
<evidence type="ECO:0000313" key="5">
    <source>
        <dbReference type="Proteomes" id="UP000221080"/>
    </source>
</evidence>
<evidence type="ECO:0000256" key="3">
    <source>
        <dbReference type="ARBA" id="ARBA00022729"/>
    </source>
</evidence>
<reference evidence="5" key="1">
    <citation type="journal article" date="2016" name="Nat. Commun.">
        <title>The channel catfish genome sequence provides insights into the evolution of scale formation in teleosts.</title>
        <authorList>
            <person name="Liu Z."/>
            <person name="Liu S."/>
            <person name="Yao J."/>
            <person name="Bao L."/>
            <person name="Zhang J."/>
            <person name="Li Y."/>
            <person name="Jiang C."/>
            <person name="Sun L."/>
            <person name="Wang R."/>
            <person name="Zhang Y."/>
            <person name="Zhou T."/>
            <person name="Zeng Q."/>
            <person name="Fu Q."/>
            <person name="Gao S."/>
            <person name="Li N."/>
            <person name="Koren S."/>
            <person name="Jiang Y."/>
            <person name="Zimin A."/>
            <person name="Xu P."/>
            <person name="Phillippy A.M."/>
            <person name="Geng X."/>
            <person name="Song L."/>
            <person name="Sun F."/>
            <person name="Li C."/>
            <person name="Wang X."/>
            <person name="Chen A."/>
            <person name="Jin Y."/>
            <person name="Yuan Z."/>
            <person name="Yang Y."/>
            <person name="Tan S."/>
            <person name="Peatman E."/>
            <person name="Lu J."/>
            <person name="Qin Z."/>
            <person name="Dunham R."/>
            <person name="Li Z."/>
            <person name="Sonstegard T."/>
            <person name="Feng J."/>
            <person name="Danzmann R.G."/>
            <person name="Schroeder S."/>
            <person name="Scheffler B."/>
            <person name="Duke M.V."/>
            <person name="Ballard L."/>
            <person name="Kucuktas H."/>
            <person name="Kaltenboeck L."/>
            <person name="Liu H."/>
            <person name="Armbruster J."/>
            <person name="Xie Y."/>
            <person name="Kirby M.L."/>
            <person name="Tian Y."/>
            <person name="Flanagan M.E."/>
            <person name="Mu W."/>
            <person name="Waldbieser G.C."/>
        </authorList>
    </citation>
    <scope>NUCLEOTIDE SEQUENCE [LARGE SCALE GENOMIC DNA]</scope>
    <source>
        <strain evidence="5">SDA103</strain>
    </source>
</reference>
<comment type="subcellular location">
    <subcellularLocation>
        <location evidence="1">Secreted</location>
    </subcellularLocation>
</comment>
<sequence>MVWNSRVCSPDSNRNIHTLIHTHTHAFTHTHTHSHTHTHTTGCHQAVQCMDSREATHRDKQTLLDLLLPVMRDGHREKLNTREKSAHSRPIEIVLRDISIKDRFIKHFAAGPVKFPSQCGIHFHRIYHNTRECTRPEFYKRCARLLMRLAMSPLCAQP</sequence>